<dbReference type="SUPFAM" id="SSF52047">
    <property type="entry name" value="RNI-like"/>
    <property type="match status" value="1"/>
</dbReference>
<dbReference type="InterPro" id="IPR032675">
    <property type="entry name" value="LRR_dom_sf"/>
</dbReference>
<comment type="caution">
    <text evidence="1">The sequence shown here is derived from an EMBL/GenBank/DDBJ whole genome shotgun (WGS) entry which is preliminary data.</text>
</comment>
<gene>
    <name evidence="1" type="ORF">PR048_010040</name>
</gene>
<evidence type="ECO:0000313" key="2">
    <source>
        <dbReference type="Proteomes" id="UP001159363"/>
    </source>
</evidence>
<reference evidence="1 2" key="1">
    <citation type="submission" date="2023-02" db="EMBL/GenBank/DDBJ databases">
        <title>LHISI_Scaffold_Assembly.</title>
        <authorList>
            <person name="Stuart O.P."/>
            <person name="Cleave R."/>
            <person name="Magrath M.J.L."/>
            <person name="Mikheyev A.S."/>
        </authorList>
    </citation>
    <scope>NUCLEOTIDE SEQUENCE [LARGE SCALE GENOMIC DNA]</scope>
    <source>
        <strain evidence="1">Daus_M_001</strain>
        <tissue evidence="1">Leg muscle</tissue>
    </source>
</reference>
<organism evidence="1 2">
    <name type="scientific">Dryococelus australis</name>
    <dbReference type="NCBI Taxonomy" id="614101"/>
    <lineage>
        <taxon>Eukaryota</taxon>
        <taxon>Metazoa</taxon>
        <taxon>Ecdysozoa</taxon>
        <taxon>Arthropoda</taxon>
        <taxon>Hexapoda</taxon>
        <taxon>Insecta</taxon>
        <taxon>Pterygota</taxon>
        <taxon>Neoptera</taxon>
        <taxon>Polyneoptera</taxon>
        <taxon>Phasmatodea</taxon>
        <taxon>Verophasmatodea</taxon>
        <taxon>Anareolatae</taxon>
        <taxon>Phasmatidae</taxon>
        <taxon>Eurycanthinae</taxon>
        <taxon>Dryococelus</taxon>
    </lineage>
</organism>
<dbReference type="Proteomes" id="UP001159363">
    <property type="component" value="Chromosome 3"/>
</dbReference>
<dbReference type="EMBL" id="JARBHB010000003">
    <property type="protein sequence ID" value="KAJ8890531.1"/>
    <property type="molecule type" value="Genomic_DNA"/>
</dbReference>
<accession>A0ABQ9I1L9</accession>
<sequence length="125" mass="14599">MWCKHPEGMSNTFKDIGRLESLEKLIYAMCKSMTDDDAEQMARFRNLKHLELVGCDQLTDKTFTHMANCKYLEYLNLRCCTLSEQVLHMFPEQFYRLGTLRLDSETITSKALDALAEKMPSLRIH</sequence>
<keyword evidence="2" id="KW-1185">Reference proteome</keyword>
<protein>
    <submittedName>
        <fullName evidence="1">Uncharacterized protein</fullName>
    </submittedName>
</protein>
<proteinExistence type="predicted"/>
<dbReference type="Gene3D" id="3.80.10.10">
    <property type="entry name" value="Ribonuclease Inhibitor"/>
    <property type="match status" value="1"/>
</dbReference>
<evidence type="ECO:0000313" key="1">
    <source>
        <dbReference type="EMBL" id="KAJ8890531.1"/>
    </source>
</evidence>
<name>A0ABQ9I1L9_9NEOP</name>